<name>A0AA48WAJ4_9BURK</name>
<feature type="signal peptide" evidence="1">
    <location>
        <begin position="1"/>
        <end position="23"/>
    </location>
</feature>
<evidence type="ECO:0000313" key="2">
    <source>
        <dbReference type="EMBL" id="QPI48411.1"/>
    </source>
</evidence>
<organism evidence="2 3">
    <name type="scientific">Massilia antarctica</name>
    <dbReference type="NCBI Taxonomy" id="2765360"/>
    <lineage>
        <taxon>Bacteria</taxon>
        <taxon>Pseudomonadati</taxon>
        <taxon>Pseudomonadota</taxon>
        <taxon>Betaproteobacteria</taxon>
        <taxon>Burkholderiales</taxon>
        <taxon>Oxalobacteraceae</taxon>
        <taxon>Telluria group</taxon>
        <taxon>Massilia</taxon>
    </lineage>
</organism>
<gene>
    <name evidence="2" type="ORF">IV454_23150</name>
</gene>
<protein>
    <recommendedName>
        <fullName evidence="4">DUF4124 domain-containing protein</fullName>
    </recommendedName>
</protein>
<dbReference type="EMBL" id="CP065053">
    <property type="protein sequence ID" value="QPI48411.1"/>
    <property type="molecule type" value="Genomic_DNA"/>
</dbReference>
<reference evidence="2 3" key="1">
    <citation type="submission" date="2020-11" db="EMBL/GenBank/DDBJ databases">
        <authorList>
            <person name="Sun Q."/>
        </authorList>
    </citation>
    <scope>NUCLEOTIDE SEQUENCE [LARGE SCALE GENOMIC DNA]</scope>
    <source>
        <strain evidence="2 3">P8398</strain>
    </source>
</reference>
<proteinExistence type="predicted"/>
<feature type="chain" id="PRO_5046649665" description="DUF4124 domain-containing protein" evidence="1">
    <location>
        <begin position="24"/>
        <end position="154"/>
    </location>
</feature>
<dbReference type="RefSeq" id="WP_206088032.1">
    <property type="nucleotide sequence ID" value="NZ_CP065053.1"/>
</dbReference>
<accession>A0AA48WAJ4</accession>
<evidence type="ECO:0000313" key="3">
    <source>
        <dbReference type="Proteomes" id="UP000662888"/>
    </source>
</evidence>
<dbReference type="Proteomes" id="UP000662888">
    <property type="component" value="Chromosome"/>
</dbReference>
<sequence length="154" mass="15739">MIHPALTRSIFFAGLMLSSTVFADPAIAIVKCIDNDGKVTLTDARCPQQEQTVAVAAGTTAAANAGAAGADDSQAIISGESTADAAVTAPVVERFATSQTQAQVPRRELPVVRNPSAGGGLARDIATLKAARHSLMLQDSAAQAARSQRIAGLQ</sequence>
<evidence type="ECO:0000256" key="1">
    <source>
        <dbReference type="SAM" id="SignalP"/>
    </source>
</evidence>
<keyword evidence="3" id="KW-1185">Reference proteome</keyword>
<evidence type="ECO:0008006" key="4">
    <source>
        <dbReference type="Google" id="ProtNLM"/>
    </source>
</evidence>
<keyword evidence="1" id="KW-0732">Signal</keyword>